<evidence type="ECO:0000313" key="2">
    <source>
        <dbReference type="Proteomes" id="UP000805193"/>
    </source>
</evidence>
<proteinExistence type="predicted"/>
<gene>
    <name evidence="1" type="ORF">HPB47_023815</name>
</gene>
<sequence length="490" mass="55228">MATGGQDAPRAMGPSQGSEGSRISDFYEDQVVFLTGGTGFIGKVLLEKLLRSCPGVKHVYLLVRGKGGEEPGARLEAMLKSKVFDRLKRERPGALERVSPVGGDLTQPNLGLSSANQATLLDQALVHVSTAYCNCDKPEVDEVIYPPPVDPKKIIDAAQWMDDKMMDTMSGFLLGQRPNTYTLTKALAESLVLDERERLPVAIVRPSIVTASWREPFPGWVDNYNGFTGIIVSCGLGVLRSVLVDRDCIADVIPVDVVANMLISVAWHTSVTRPEHVRVYNCTSGTLRRQTWGDVTTTMHELILSHPLPHVMRYPSVGLTRSRLWHSVSLLSLHYLPALALDLGLQLVGRKPRLVSMYHKVRKGIDAVQYFTTNGWLFRSNNVVALVDELSATDKQLFNFDVRTMQWYAYWEQYVLGIRKYLFKAEASKLPEARKHMKWLYAVHLFLNLLLITFVWRLLLTRSQTARNLCYFMLTFATRLCRMLPLMQSQ</sequence>
<organism evidence="1 2">
    <name type="scientific">Ixodes persulcatus</name>
    <name type="common">Taiga tick</name>
    <dbReference type="NCBI Taxonomy" id="34615"/>
    <lineage>
        <taxon>Eukaryota</taxon>
        <taxon>Metazoa</taxon>
        <taxon>Ecdysozoa</taxon>
        <taxon>Arthropoda</taxon>
        <taxon>Chelicerata</taxon>
        <taxon>Arachnida</taxon>
        <taxon>Acari</taxon>
        <taxon>Parasitiformes</taxon>
        <taxon>Ixodida</taxon>
        <taxon>Ixodoidea</taxon>
        <taxon>Ixodidae</taxon>
        <taxon>Ixodinae</taxon>
        <taxon>Ixodes</taxon>
    </lineage>
</organism>
<dbReference type="Proteomes" id="UP000805193">
    <property type="component" value="Unassembled WGS sequence"/>
</dbReference>
<keyword evidence="2" id="KW-1185">Reference proteome</keyword>
<accession>A0AC60Q8A7</accession>
<comment type="caution">
    <text evidence="1">The sequence shown here is derived from an EMBL/GenBank/DDBJ whole genome shotgun (WGS) entry which is preliminary data.</text>
</comment>
<evidence type="ECO:0000313" key="1">
    <source>
        <dbReference type="EMBL" id="KAG0429256.1"/>
    </source>
</evidence>
<name>A0AC60Q8A7_IXOPE</name>
<reference evidence="1 2" key="1">
    <citation type="journal article" date="2020" name="Cell">
        <title>Large-Scale Comparative Analyses of Tick Genomes Elucidate Their Genetic Diversity and Vector Capacities.</title>
        <authorList>
            <consortium name="Tick Genome and Microbiome Consortium (TIGMIC)"/>
            <person name="Jia N."/>
            <person name="Wang J."/>
            <person name="Shi W."/>
            <person name="Du L."/>
            <person name="Sun Y."/>
            <person name="Zhan W."/>
            <person name="Jiang J.F."/>
            <person name="Wang Q."/>
            <person name="Zhang B."/>
            <person name="Ji P."/>
            <person name="Bell-Sakyi L."/>
            <person name="Cui X.M."/>
            <person name="Yuan T.T."/>
            <person name="Jiang B.G."/>
            <person name="Yang W.F."/>
            <person name="Lam T.T."/>
            <person name="Chang Q.C."/>
            <person name="Ding S.J."/>
            <person name="Wang X.J."/>
            <person name="Zhu J.G."/>
            <person name="Ruan X.D."/>
            <person name="Zhao L."/>
            <person name="Wei J.T."/>
            <person name="Ye R.Z."/>
            <person name="Que T.C."/>
            <person name="Du C.H."/>
            <person name="Zhou Y.H."/>
            <person name="Cheng J.X."/>
            <person name="Dai P.F."/>
            <person name="Guo W.B."/>
            <person name="Han X.H."/>
            <person name="Huang E.J."/>
            <person name="Li L.F."/>
            <person name="Wei W."/>
            <person name="Gao Y.C."/>
            <person name="Liu J.Z."/>
            <person name="Shao H.Z."/>
            <person name="Wang X."/>
            <person name="Wang C.C."/>
            <person name="Yang T.C."/>
            <person name="Huo Q.B."/>
            <person name="Li W."/>
            <person name="Chen H.Y."/>
            <person name="Chen S.E."/>
            <person name="Zhou L.G."/>
            <person name="Ni X.B."/>
            <person name="Tian J.H."/>
            <person name="Sheng Y."/>
            <person name="Liu T."/>
            <person name="Pan Y.S."/>
            <person name="Xia L.Y."/>
            <person name="Li J."/>
            <person name="Zhao F."/>
            <person name="Cao W.C."/>
        </authorList>
    </citation>
    <scope>NUCLEOTIDE SEQUENCE [LARGE SCALE GENOMIC DNA]</scope>
    <source>
        <strain evidence="1">Iper-2018</strain>
    </source>
</reference>
<protein>
    <submittedName>
        <fullName evidence="1">Uncharacterized protein</fullName>
    </submittedName>
</protein>
<dbReference type="EMBL" id="JABSTQ010009428">
    <property type="protein sequence ID" value="KAG0429256.1"/>
    <property type="molecule type" value="Genomic_DNA"/>
</dbReference>